<sequence length="454" mass="48600">MSPSVIPAVGPLISSLVSSGVSRYGSFKLLGPVAIFDGVRVKPVPQSKEDIFRDKNLSHIDKRRLMRFLMFAAGEFEQSKELIDNTDIPFLDFLTSTFSLTEEIARTITFAMAYCSSQSEPTLPALHRVRNCLRSTGRYGPSAFLVGYYGGSGEIAQGFCRTSAVNGGVYILGRNVLAINRTDGNSETSRQSRYTIEVEGIPESLISQCLISSPHHVPEHLCSLAASTSTLGPTTGILQAVAVARCIAIVERPILLNSPPPGTSHGDEGPTVAEAPEPDTSILVFPPGSLPHGSTTSSVHVLTTGPGTMSAPAGKWIIYITMPLFELTATSPESLLKPYLDFVLSLADSSGLETRPLFLTHYIQHLRPSRGSPAPEDDNPCSILITPSLCPHTTQSPDEAALVAEAIFWKAVSFLKSVRGGLQLSGAESSAEDIAIEGFWPPAGVTDEESDDGW</sequence>
<comment type="caution">
    <text evidence="1">The sequence shown here is derived from an EMBL/GenBank/DDBJ whole genome shotgun (WGS) entry which is preliminary data.</text>
</comment>
<gene>
    <name evidence="1" type="ORF">BV22DRAFT_1034727</name>
</gene>
<keyword evidence="2" id="KW-1185">Reference proteome</keyword>
<dbReference type="Proteomes" id="UP000790709">
    <property type="component" value="Unassembled WGS sequence"/>
</dbReference>
<dbReference type="EMBL" id="MU266415">
    <property type="protein sequence ID" value="KAH7924843.1"/>
    <property type="molecule type" value="Genomic_DNA"/>
</dbReference>
<proteinExistence type="predicted"/>
<protein>
    <submittedName>
        <fullName evidence="1">FAD/NAD(P)-binding domain-containing protein</fullName>
    </submittedName>
</protein>
<accession>A0ACB8BHU6</accession>
<reference evidence="1" key="1">
    <citation type="journal article" date="2021" name="New Phytol.">
        <title>Evolutionary innovations through gain and loss of genes in the ectomycorrhizal Boletales.</title>
        <authorList>
            <person name="Wu G."/>
            <person name="Miyauchi S."/>
            <person name="Morin E."/>
            <person name="Kuo A."/>
            <person name="Drula E."/>
            <person name="Varga T."/>
            <person name="Kohler A."/>
            <person name="Feng B."/>
            <person name="Cao Y."/>
            <person name="Lipzen A."/>
            <person name="Daum C."/>
            <person name="Hundley H."/>
            <person name="Pangilinan J."/>
            <person name="Johnson J."/>
            <person name="Barry K."/>
            <person name="LaButti K."/>
            <person name="Ng V."/>
            <person name="Ahrendt S."/>
            <person name="Min B."/>
            <person name="Choi I.G."/>
            <person name="Park H."/>
            <person name="Plett J.M."/>
            <person name="Magnuson J."/>
            <person name="Spatafora J.W."/>
            <person name="Nagy L.G."/>
            <person name="Henrissat B."/>
            <person name="Grigoriev I.V."/>
            <person name="Yang Z.L."/>
            <person name="Xu J."/>
            <person name="Martin F.M."/>
        </authorList>
    </citation>
    <scope>NUCLEOTIDE SEQUENCE</scope>
    <source>
        <strain evidence="1">KUC20120723A-06</strain>
    </source>
</reference>
<evidence type="ECO:0000313" key="1">
    <source>
        <dbReference type="EMBL" id="KAH7924843.1"/>
    </source>
</evidence>
<evidence type="ECO:0000313" key="2">
    <source>
        <dbReference type="Proteomes" id="UP000790709"/>
    </source>
</evidence>
<organism evidence="1 2">
    <name type="scientific">Leucogyrophana mollusca</name>
    <dbReference type="NCBI Taxonomy" id="85980"/>
    <lineage>
        <taxon>Eukaryota</taxon>
        <taxon>Fungi</taxon>
        <taxon>Dikarya</taxon>
        <taxon>Basidiomycota</taxon>
        <taxon>Agaricomycotina</taxon>
        <taxon>Agaricomycetes</taxon>
        <taxon>Agaricomycetidae</taxon>
        <taxon>Boletales</taxon>
        <taxon>Boletales incertae sedis</taxon>
        <taxon>Leucogyrophana</taxon>
    </lineage>
</organism>
<name>A0ACB8BHU6_9AGAM</name>